<reference evidence="1 3" key="2">
    <citation type="submission" date="2020-05" db="EMBL/GenBank/DDBJ databases">
        <authorList>
            <person name="Campoy J."/>
            <person name="Schneeberger K."/>
            <person name="Spophaly S."/>
        </authorList>
    </citation>
    <scope>NUCLEOTIDE SEQUENCE [LARGE SCALE GENOMIC DNA]</scope>
    <source>
        <strain evidence="1">PruArmRojPasFocal</strain>
    </source>
</reference>
<dbReference type="AlphaFoldDB" id="A0A6J5URV1"/>
<keyword evidence="4" id="KW-1185">Reference proteome</keyword>
<sequence>MYGDRYGEFFGCSKRCGDAGLEKSSRALGVTAGFEKSGPGYWSLVAGNPGYWSWSGPSCWNWSS</sequence>
<organism evidence="1 3">
    <name type="scientific">Prunus armeniaca</name>
    <name type="common">Apricot</name>
    <name type="synonym">Armeniaca vulgaris</name>
    <dbReference type="NCBI Taxonomy" id="36596"/>
    <lineage>
        <taxon>Eukaryota</taxon>
        <taxon>Viridiplantae</taxon>
        <taxon>Streptophyta</taxon>
        <taxon>Embryophyta</taxon>
        <taxon>Tracheophyta</taxon>
        <taxon>Spermatophyta</taxon>
        <taxon>Magnoliopsida</taxon>
        <taxon>eudicotyledons</taxon>
        <taxon>Gunneridae</taxon>
        <taxon>Pentapetalae</taxon>
        <taxon>rosids</taxon>
        <taxon>fabids</taxon>
        <taxon>Rosales</taxon>
        <taxon>Rosaceae</taxon>
        <taxon>Amygdaloideae</taxon>
        <taxon>Amygdaleae</taxon>
        <taxon>Prunus</taxon>
    </lineage>
</organism>
<name>A0A6J5URV1_PRUAR</name>
<protein>
    <submittedName>
        <fullName evidence="1">Uncharacterized protein</fullName>
    </submittedName>
</protein>
<accession>A0A6J5URV1</accession>
<dbReference type="Proteomes" id="UP000507222">
    <property type="component" value="Unassembled WGS sequence"/>
</dbReference>
<proteinExistence type="predicted"/>
<gene>
    <name evidence="1" type="ORF">CURHAP_LOCUS28103</name>
    <name evidence="2" type="ORF">ORAREDHAP_LOCUS27809</name>
</gene>
<evidence type="ECO:0000313" key="2">
    <source>
        <dbReference type="EMBL" id="CAB4308392.1"/>
    </source>
</evidence>
<reference evidence="4" key="1">
    <citation type="journal article" date="2020" name="Genome Biol.">
        <title>Gamete binning: chromosome-level and haplotype-resolved genome assembly enabled by high-throughput single-cell sequencing of gamete genomes.</title>
        <authorList>
            <person name="Campoy J.A."/>
            <person name="Sun H."/>
            <person name="Goel M."/>
            <person name="Jiao W.-B."/>
            <person name="Folz-Donahue K."/>
            <person name="Wang N."/>
            <person name="Rubio M."/>
            <person name="Liu C."/>
            <person name="Kukat C."/>
            <person name="Ruiz D."/>
            <person name="Huettel B."/>
            <person name="Schneeberger K."/>
        </authorList>
    </citation>
    <scope>NUCLEOTIDE SEQUENCE [LARGE SCALE GENOMIC DNA]</scope>
    <source>
        <strain evidence="4">cv. Rojo Pasion</strain>
    </source>
</reference>
<dbReference type="EMBL" id="CAEKDK010000004">
    <property type="protein sequence ID" value="CAB4277965.1"/>
    <property type="molecule type" value="Genomic_DNA"/>
</dbReference>
<evidence type="ECO:0000313" key="4">
    <source>
        <dbReference type="Proteomes" id="UP000507245"/>
    </source>
</evidence>
<evidence type="ECO:0000313" key="3">
    <source>
        <dbReference type="Proteomes" id="UP000507222"/>
    </source>
</evidence>
<dbReference type="Proteomes" id="UP000507245">
    <property type="component" value="Unassembled WGS sequence"/>
</dbReference>
<dbReference type="EMBL" id="CAEKKB010000004">
    <property type="protein sequence ID" value="CAB4308392.1"/>
    <property type="molecule type" value="Genomic_DNA"/>
</dbReference>
<evidence type="ECO:0000313" key="1">
    <source>
        <dbReference type="EMBL" id="CAB4277965.1"/>
    </source>
</evidence>